<protein>
    <recommendedName>
        <fullName evidence="4">MSHA biogenesis protein MshJ</fullName>
    </recommendedName>
</protein>
<accession>A0ABV2CVR4</accession>
<evidence type="ECO:0000313" key="3">
    <source>
        <dbReference type="Proteomes" id="UP001548590"/>
    </source>
</evidence>
<sequence>MKKLWLKLADRFDAMMPRERLMVFLALIAVVSAIFYFWSLNPALVRYQLVQQQMQQDEKLLRGLDEEELALIRAASADPDAAVRAQIEASRQELAAVQAELGGAGGKLVEPAQAARMLRDLIKAQGGSVELVSMQAGEVQNLLVDSESTSRPAPAVAAEGGLKGLYRHRLRLALRGDYAALNRYVGQLEKLPWNMQVAELKLSSERWPQARLELVLHVISLERAWLAF</sequence>
<evidence type="ECO:0008006" key="4">
    <source>
        <dbReference type="Google" id="ProtNLM"/>
    </source>
</evidence>
<keyword evidence="3" id="KW-1185">Reference proteome</keyword>
<keyword evidence="1" id="KW-1133">Transmembrane helix</keyword>
<reference evidence="2 3" key="1">
    <citation type="submission" date="2024-07" db="EMBL/GenBank/DDBJ databases">
        <title>Uliginosibacterium paludis KCTC:42655.</title>
        <authorList>
            <person name="Kim M.K."/>
        </authorList>
    </citation>
    <scope>NUCLEOTIDE SEQUENCE [LARGE SCALE GENOMIC DNA]</scope>
    <source>
        <strain evidence="2 3">KCTC 42655</strain>
    </source>
</reference>
<evidence type="ECO:0000313" key="2">
    <source>
        <dbReference type="EMBL" id="MET1492024.1"/>
    </source>
</evidence>
<gene>
    <name evidence="2" type="ORF">ABVT11_19445</name>
</gene>
<evidence type="ECO:0000256" key="1">
    <source>
        <dbReference type="SAM" id="Phobius"/>
    </source>
</evidence>
<proteinExistence type="predicted"/>
<dbReference type="RefSeq" id="WP_345922994.1">
    <property type="nucleotide sequence ID" value="NZ_JBDIVF010000001.1"/>
</dbReference>
<feature type="transmembrane region" description="Helical" evidence="1">
    <location>
        <begin position="21"/>
        <end position="38"/>
    </location>
</feature>
<comment type="caution">
    <text evidence="2">The sequence shown here is derived from an EMBL/GenBank/DDBJ whole genome shotgun (WGS) entry which is preliminary data.</text>
</comment>
<organism evidence="2 3">
    <name type="scientific">Uliginosibacterium paludis</name>
    <dbReference type="NCBI Taxonomy" id="1615952"/>
    <lineage>
        <taxon>Bacteria</taxon>
        <taxon>Pseudomonadati</taxon>
        <taxon>Pseudomonadota</taxon>
        <taxon>Betaproteobacteria</taxon>
        <taxon>Rhodocyclales</taxon>
        <taxon>Zoogloeaceae</taxon>
        <taxon>Uliginosibacterium</taxon>
    </lineage>
</organism>
<dbReference type="Proteomes" id="UP001548590">
    <property type="component" value="Unassembled WGS sequence"/>
</dbReference>
<dbReference type="EMBL" id="JBEWLZ010000019">
    <property type="protein sequence ID" value="MET1492024.1"/>
    <property type="molecule type" value="Genomic_DNA"/>
</dbReference>
<keyword evidence="1" id="KW-0472">Membrane</keyword>
<keyword evidence="1" id="KW-0812">Transmembrane</keyword>
<name>A0ABV2CVR4_9RHOO</name>